<evidence type="ECO:0000313" key="6">
    <source>
        <dbReference type="Proteomes" id="UP000217895"/>
    </source>
</evidence>
<feature type="transmembrane region" description="Helical" evidence="3">
    <location>
        <begin position="109"/>
        <end position="130"/>
    </location>
</feature>
<protein>
    <recommendedName>
        <fullName evidence="4">CNNM transmembrane domain-containing protein</fullName>
    </recommendedName>
</protein>
<dbReference type="PANTHER" id="PTHR43099:SF2">
    <property type="entry name" value="UPF0053 PROTEIN YRKA"/>
    <property type="match status" value="1"/>
</dbReference>
<keyword evidence="2 3" id="KW-0812">Transmembrane</keyword>
<dbReference type="InterPro" id="IPR016169">
    <property type="entry name" value="FAD-bd_PCMH_sub2"/>
</dbReference>
<dbReference type="Proteomes" id="UP000217895">
    <property type="component" value="Chromosome"/>
</dbReference>
<comment type="similarity">
    <text evidence="1">Belongs to the UPF0053 family.</text>
</comment>
<dbReference type="InterPro" id="IPR036318">
    <property type="entry name" value="FAD-bd_PCMH-like_sf"/>
</dbReference>
<dbReference type="Gene3D" id="3.30.465.10">
    <property type="match status" value="1"/>
</dbReference>
<dbReference type="InterPro" id="IPR051676">
    <property type="entry name" value="UPF0053_domain"/>
</dbReference>
<dbReference type="EMBL" id="AP018203">
    <property type="protein sequence ID" value="BAY55038.1"/>
    <property type="molecule type" value="Genomic_DNA"/>
</dbReference>
<sequence>MTTLETFEIETAETLLRLLVLLLFVLAVAFFVAAELAIVSAAKGEIDHLAQQGNRAAQQVQYAQNNLGQYLSVTQTGTTAGSLVLGWLGEGATVHWIEPWIALLPIAHLPAMITTHTIATAIAFLIVTYVEIVLGELVPKVLAAHAPERTALFLIRPLQFCFYLFFPALVILNGTVRLLTGRITQKENHQDALVPKDAHSILLAGTVEVSQLNEQFDLGLSASDAYRTIAGFMVHHLARVPTTGDRLQWGELELEATRVVENQVEKILLRRVTSPLIAEIGEKELATRS</sequence>
<evidence type="ECO:0000256" key="1">
    <source>
        <dbReference type="ARBA" id="ARBA00006337"/>
    </source>
</evidence>
<dbReference type="SUPFAM" id="SSF56176">
    <property type="entry name" value="FAD-binding/transporter-associated domain-like"/>
    <property type="match status" value="1"/>
</dbReference>
<feature type="transmembrane region" description="Helical" evidence="3">
    <location>
        <begin position="15"/>
        <end position="39"/>
    </location>
</feature>
<feature type="transmembrane region" description="Helical" evidence="3">
    <location>
        <begin position="150"/>
        <end position="172"/>
    </location>
</feature>
<dbReference type="PROSITE" id="PS51846">
    <property type="entry name" value="CNNM"/>
    <property type="match status" value="1"/>
</dbReference>
<dbReference type="GO" id="GO:0050660">
    <property type="term" value="F:flavin adenine dinucleotide binding"/>
    <property type="evidence" value="ECO:0007669"/>
    <property type="project" value="InterPro"/>
</dbReference>
<dbReference type="SMART" id="SM01091">
    <property type="entry name" value="CorC_HlyC"/>
    <property type="match status" value="1"/>
</dbReference>
<gene>
    <name evidence="5" type="ORF">NIES2135_18590</name>
</gene>
<dbReference type="AlphaFoldDB" id="A0A1Z4JEE5"/>
<evidence type="ECO:0000313" key="5">
    <source>
        <dbReference type="EMBL" id="BAY55038.1"/>
    </source>
</evidence>
<keyword evidence="2 3" id="KW-0472">Membrane</keyword>
<reference evidence="5 6" key="1">
    <citation type="submission" date="2017-06" db="EMBL/GenBank/DDBJ databases">
        <title>Genome sequencing of cyanobaciteial culture collection at National Institute for Environmental Studies (NIES).</title>
        <authorList>
            <person name="Hirose Y."/>
            <person name="Shimura Y."/>
            <person name="Fujisawa T."/>
            <person name="Nakamura Y."/>
            <person name="Kawachi M."/>
        </authorList>
    </citation>
    <scope>NUCLEOTIDE SEQUENCE [LARGE SCALE GENOMIC DNA]</scope>
    <source>
        <strain evidence="5 6">NIES-2135</strain>
    </source>
</reference>
<dbReference type="InterPro" id="IPR002550">
    <property type="entry name" value="CNNM"/>
</dbReference>
<name>A0A1Z4JEE5_LEPBY</name>
<proteinExistence type="inferred from homology"/>
<evidence type="ECO:0000256" key="3">
    <source>
        <dbReference type="SAM" id="Phobius"/>
    </source>
</evidence>
<organism evidence="5 6">
    <name type="scientific">Leptolyngbya boryana NIES-2135</name>
    <dbReference type="NCBI Taxonomy" id="1973484"/>
    <lineage>
        <taxon>Bacteria</taxon>
        <taxon>Bacillati</taxon>
        <taxon>Cyanobacteriota</taxon>
        <taxon>Cyanophyceae</taxon>
        <taxon>Leptolyngbyales</taxon>
        <taxon>Leptolyngbyaceae</taxon>
        <taxon>Leptolyngbya group</taxon>
        <taxon>Leptolyngbya</taxon>
    </lineage>
</organism>
<dbReference type="GO" id="GO:0016020">
    <property type="term" value="C:membrane"/>
    <property type="evidence" value="ECO:0007669"/>
    <property type="project" value="UniProtKB-UniRule"/>
</dbReference>
<keyword evidence="6" id="KW-1185">Reference proteome</keyword>
<keyword evidence="2 3" id="KW-1133">Transmembrane helix</keyword>
<dbReference type="InterPro" id="IPR005170">
    <property type="entry name" value="Transptr-assoc_dom"/>
</dbReference>
<dbReference type="PANTHER" id="PTHR43099">
    <property type="entry name" value="UPF0053 PROTEIN YRKA"/>
    <property type="match status" value="1"/>
</dbReference>
<evidence type="ECO:0000259" key="4">
    <source>
        <dbReference type="PROSITE" id="PS51846"/>
    </source>
</evidence>
<dbReference type="Pfam" id="PF01595">
    <property type="entry name" value="CNNM"/>
    <property type="match status" value="1"/>
</dbReference>
<evidence type="ECO:0000256" key="2">
    <source>
        <dbReference type="PROSITE-ProRule" id="PRU01193"/>
    </source>
</evidence>
<accession>A0A1Z4JEE5</accession>
<feature type="domain" description="CNNM transmembrane" evidence="4">
    <location>
        <begin position="10"/>
        <end position="211"/>
    </location>
</feature>